<evidence type="ECO:0000313" key="3">
    <source>
        <dbReference type="EMBL" id="TNN63728.1"/>
    </source>
</evidence>
<evidence type="ECO:0000313" key="4">
    <source>
        <dbReference type="Proteomes" id="UP000314294"/>
    </source>
</evidence>
<sequence>MAATDVTDLTGSTEQVAVTQHGRQHASVNEAAQALTTSRDSRKLLGLAESRPPVKRGKEGRGVGGPQRTDPRGSLLFRKQTTEKQSVQRNGCPLYLPLAESFFVLMILAAYSWPVDFLTQRRTIEKAPLEQEGQFKQICETTSHI</sequence>
<gene>
    <name evidence="3" type="ORF">EYF80_026045</name>
</gene>
<keyword evidence="2" id="KW-0812">Transmembrane</keyword>
<keyword evidence="4" id="KW-1185">Reference proteome</keyword>
<name>A0A4Z2HCY8_9TELE</name>
<protein>
    <submittedName>
        <fullName evidence="3">Uncharacterized protein</fullName>
    </submittedName>
</protein>
<feature type="transmembrane region" description="Helical" evidence="2">
    <location>
        <begin position="94"/>
        <end position="113"/>
    </location>
</feature>
<organism evidence="3 4">
    <name type="scientific">Liparis tanakae</name>
    <name type="common">Tanaka's snailfish</name>
    <dbReference type="NCBI Taxonomy" id="230148"/>
    <lineage>
        <taxon>Eukaryota</taxon>
        <taxon>Metazoa</taxon>
        <taxon>Chordata</taxon>
        <taxon>Craniata</taxon>
        <taxon>Vertebrata</taxon>
        <taxon>Euteleostomi</taxon>
        <taxon>Actinopterygii</taxon>
        <taxon>Neopterygii</taxon>
        <taxon>Teleostei</taxon>
        <taxon>Neoteleostei</taxon>
        <taxon>Acanthomorphata</taxon>
        <taxon>Eupercaria</taxon>
        <taxon>Perciformes</taxon>
        <taxon>Cottioidei</taxon>
        <taxon>Cottales</taxon>
        <taxon>Liparidae</taxon>
        <taxon>Liparis</taxon>
    </lineage>
</organism>
<dbReference type="AlphaFoldDB" id="A0A4Z2HCY8"/>
<keyword evidence="2" id="KW-1133">Transmembrane helix</keyword>
<evidence type="ECO:0000256" key="2">
    <source>
        <dbReference type="SAM" id="Phobius"/>
    </source>
</evidence>
<evidence type="ECO:0000256" key="1">
    <source>
        <dbReference type="SAM" id="MobiDB-lite"/>
    </source>
</evidence>
<reference evidence="3 4" key="1">
    <citation type="submission" date="2019-03" db="EMBL/GenBank/DDBJ databases">
        <title>First draft genome of Liparis tanakae, snailfish: a comprehensive survey of snailfish specific genes.</title>
        <authorList>
            <person name="Kim W."/>
            <person name="Song I."/>
            <person name="Jeong J.-H."/>
            <person name="Kim D."/>
            <person name="Kim S."/>
            <person name="Ryu S."/>
            <person name="Song J.Y."/>
            <person name="Lee S.K."/>
        </authorList>
    </citation>
    <scope>NUCLEOTIDE SEQUENCE [LARGE SCALE GENOMIC DNA]</scope>
    <source>
        <tissue evidence="3">Muscle</tissue>
    </source>
</reference>
<proteinExistence type="predicted"/>
<keyword evidence="2" id="KW-0472">Membrane</keyword>
<comment type="caution">
    <text evidence="3">The sequence shown here is derived from an EMBL/GenBank/DDBJ whole genome shotgun (WGS) entry which is preliminary data.</text>
</comment>
<accession>A0A4Z2HCY8</accession>
<dbReference type="EMBL" id="SRLO01000267">
    <property type="protein sequence ID" value="TNN63728.1"/>
    <property type="molecule type" value="Genomic_DNA"/>
</dbReference>
<feature type="region of interest" description="Disordered" evidence="1">
    <location>
        <begin position="35"/>
        <end position="84"/>
    </location>
</feature>
<dbReference type="Proteomes" id="UP000314294">
    <property type="component" value="Unassembled WGS sequence"/>
</dbReference>